<organism evidence="13 14">
    <name type="scientific">Siphonobacter aquaeclarae</name>
    <dbReference type="NCBI Taxonomy" id="563176"/>
    <lineage>
        <taxon>Bacteria</taxon>
        <taxon>Pseudomonadati</taxon>
        <taxon>Bacteroidota</taxon>
        <taxon>Cytophagia</taxon>
        <taxon>Cytophagales</taxon>
        <taxon>Cytophagaceae</taxon>
        <taxon>Siphonobacter</taxon>
    </lineage>
</organism>
<sequence>MADRKPVSQTQDDAPEGASAAVNYQPKAVEPFSLFTEFDIHLFASGKHFRLYEKFGSHVVTHQGITGTYFAVWAPNAKYVAVVGNFNYWSRGANPLFVRLDSSGIWEGWIPNVGNGEVYKYFIVSQSGEELEKGDPYALKWEEPPSTASVVWDTWYEWKDQEWMENRHAHNKLNAPVSVYEVHLGSWVRDPGNPERRLPVSEFADRLVEHVKQCGFTHVEFMPIMQHPYEPSWGYQITGYYAANTKYGSPQDLMQLFEKLHQNGIGVLLDWVPSHFPGDATGLYHFDGTHLFEHADPRQGYHPDWKSYIFNYGRNEVRSFLLSNAVFWLDRYHADGLRVDAVASMLYLDYSREEGQWVPNAYGGRENLEAISLFRELNEIIYREYPDTQTIAEESTAFPGVSRPVYTGGLGFGMKWMMGWMNDTLKYFEKDPAFRKYHQDQLTFSTVYAFSENFMLPLSHDEVVYGKKALVSKMPGDEWQRFANLRLLYTYMFTHPGTKLLFMGGEFGQTSEWNYQVSLDWHLLQYPPHQGMKAFVKQLNQLYRTEAALFDKSFSPEGFEWIDTQDSENSILIYSRKGNSPKDTLIIALNLTPVPRTNYRIGVPMQGMYTEIFNSDTIGFWGTGQYQNGTYMTDDKAWHGKAYSIGISLPPLAGVVLKVW</sequence>
<dbReference type="FunFam" id="3.20.20.80:FF:000003">
    <property type="entry name" value="1,4-alpha-glucan branching enzyme GlgB"/>
    <property type="match status" value="1"/>
</dbReference>
<feature type="domain" description="Glycosyl hydrolase family 13 catalytic" evidence="12">
    <location>
        <begin position="181"/>
        <end position="543"/>
    </location>
</feature>
<dbReference type="SUPFAM" id="SSF81296">
    <property type="entry name" value="E set domains"/>
    <property type="match status" value="1"/>
</dbReference>
<dbReference type="EMBL" id="FNGS01000004">
    <property type="protein sequence ID" value="SDM00454.1"/>
    <property type="molecule type" value="Genomic_DNA"/>
</dbReference>
<dbReference type="PANTHER" id="PTHR43651">
    <property type="entry name" value="1,4-ALPHA-GLUCAN-BRANCHING ENZYME"/>
    <property type="match status" value="1"/>
</dbReference>
<evidence type="ECO:0000256" key="9">
    <source>
        <dbReference type="ARBA" id="ARBA00023277"/>
    </source>
</evidence>
<gene>
    <name evidence="10" type="primary">glgB</name>
    <name evidence="13" type="ORF">SAMN04488090_2256</name>
</gene>
<dbReference type="InterPro" id="IPR006047">
    <property type="entry name" value="GH13_cat_dom"/>
</dbReference>
<dbReference type="NCBIfam" id="TIGR01515">
    <property type="entry name" value="branching_enzym"/>
    <property type="match status" value="1"/>
</dbReference>
<keyword evidence="6 10" id="KW-0328">Glycosyltransferase</keyword>
<name>A0A1G9PP05_9BACT</name>
<evidence type="ECO:0000313" key="13">
    <source>
        <dbReference type="EMBL" id="SDM00454.1"/>
    </source>
</evidence>
<keyword evidence="9 10" id="KW-0119">Carbohydrate metabolism</keyword>
<dbReference type="FunFam" id="2.60.40.10:FF:000169">
    <property type="entry name" value="1,4-alpha-glucan branching enzyme GlgB"/>
    <property type="match status" value="1"/>
</dbReference>
<accession>A0A1G9PP05</accession>
<dbReference type="GO" id="GO:0003844">
    <property type="term" value="F:1,4-alpha-glucan branching enzyme activity"/>
    <property type="evidence" value="ECO:0007669"/>
    <property type="project" value="UniProtKB-UniRule"/>
</dbReference>
<dbReference type="InterPro" id="IPR044143">
    <property type="entry name" value="GlgB_N_E_set_prok"/>
</dbReference>
<comment type="pathway">
    <text evidence="3 10">Glycan biosynthesis; glycogen biosynthesis.</text>
</comment>
<keyword evidence="7 10" id="KW-0808">Transferase</keyword>
<evidence type="ECO:0000259" key="12">
    <source>
        <dbReference type="SMART" id="SM00642"/>
    </source>
</evidence>
<evidence type="ECO:0000256" key="1">
    <source>
        <dbReference type="ARBA" id="ARBA00000826"/>
    </source>
</evidence>
<dbReference type="HAMAP" id="MF_00685">
    <property type="entry name" value="GlgB"/>
    <property type="match status" value="1"/>
</dbReference>
<feature type="active site" description="Nucleophile" evidence="10 11">
    <location>
        <position position="340"/>
    </location>
</feature>
<dbReference type="EC" id="2.4.1.18" evidence="10"/>
<dbReference type="OrthoDB" id="9761875at2"/>
<dbReference type="GO" id="GO:0043169">
    <property type="term" value="F:cation binding"/>
    <property type="evidence" value="ECO:0007669"/>
    <property type="project" value="InterPro"/>
</dbReference>
<evidence type="ECO:0000256" key="3">
    <source>
        <dbReference type="ARBA" id="ARBA00004964"/>
    </source>
</evidence>
<dbReference type="SUPFAM" id="SSF51011">
    <property type="entry name" value="Glycosyl hydrolase domain"/>
    <property type="match status" value="1"/>
</dbReference>
<dbReference type="InterPro" id="IPR006407">
    <property type="entry name" value="GlgB"/>
</dbReference>
<evidence type="ECO:0000256" key="8">
    <source>
        <dbReference type="ARBA" id="ARBA00023056"/>
    </source>
</evidence>
<dbReference type="GO" id="GO:0005829">
    <property type="term" value="C:cytosol"/>
    <property type="evidence" value="ECO:0007669"/>
    <property type="project" value="TreeGrafter"/>
</dbReference>
<dbReference type="PIRSF" id="PIRSF000463">
    <property type="entry name" value="GlgB"/>
    <property type="match status" value="1"/>
</dbReference>
<evidence type="ECO:0000256" key="2">
    <source>
        <dbReference type="ARBA" id="ARBA00002953"/>
    </source>
</evidence>
<keyword evidence="5 10" id="KW-0321">Glycogen metabolism</keyword>
<evidence type="ECO:0000256" key="4">
    <source>
        <dbReference type="ARBA" id="ARBA00009000"/>
    </source>
</evidence>
<evidence type="ECO:0000313" key="14">
    <source>
        <dbReference type="Proteomes" id="UP000198901"/>
    </source>
</evidence>
<dbReference type="FunFam" id="2.60.40.1180:FF:000002">
    <property type="entry name" value="1,4-alpha-glucan branching enzyme GlgB"/>
    <property type="match status" value="1"/>
</dbReference>
<dbReference type="CDD" id="cd11322">
    <property type="entry name" value="AmyAc_Glg_BE"/>
    <property type="match status" value="1"/>
</dbReference>
<dbReference type="SMART" id="SM00642">
    <property type="entry name" value="Aamy"/>
    <property type="match status" value="1"/>
</dbReference>
<comment type="function">
    <text evidence="2 10">Catalyzes the formation of the alpha-1,6-glucosidic linkages in glycogen by scission of a 1,4-alpha-linked oligosaccharide from growing alpha-1,4-glucan chains and the subsequent attachment of the oligosaccharide to the alpha-1,6 position.</text>
</comment>
<comment type="catalytic activity">
    <reaction evidence="1 10">
        <text>Transfers a segment of a (1-&gt;4)-alpha-D-glucan chain to a primary hydroxy group in a similar glucan chain.</text>
        <dbReference type="EC" id="2.4.1.18"/>
    </reaction>
</comment>
<dbReference type="AlphaFoldDB" id="A0A1G9PP05"/>
<evidence type="ECO:0000256" key="7">
    <source>
        <dbReference type="ARBA" id="ARBA00022679"/>
    </source>
</evidence>
<reference evidence="13 14" key="1">
    <citation type="submission" date="2016-10" db="EMBL/GenBank/DDBJ databases">
        <authorList>
            <person name="de Groot N.N."/>
        </authorList>
    </citation>
    <scope>NUCLEOTIDE SEQUENCE [LARGE SCALE GENOMIC DNA]</scope>
    <source>
        <strain evidence="13 14">DSM 21668</strain>
    </source>
</reference>
<dbReference type="InterPro" id="IPR037439">
    <property type="entry name" value="Branching_enzy"/>
</dbReference>
<dbReference type="NCBIfam" id="NF003811">
    <property type="entry name" value="PRK05402.1"/>
    <property type="match status" value="1"/>
</dbReference>
<protein>
    <recommendedName>
        <fullName evidence="10">1,4-alpha-glucan branching enzyme GlgB</fullName>
        <ecNumber evidence="10">2.4.1.18</ecNumber>
    </recommendedName>
    <alternativeName>
        <fullName evidence="10">1,4-alpha-D-glucan:1,4-alpha-D-glucan 6-glucosyl-transferase</fullName>
    </alternativeName>
    <alternativeName>
        <fullName evidence="10">Alpha-(1-&gt;4)-glucan branching enzyme</fullName>
    </alternativeName>
    <alternativeName>
        <fullName evidence="10">Glycogen branching enzyme</fullName>
        <shortName evidence="10">BE</shortName>
    </alternativeName>
</protein>
<evidence type="ECO:0000256" key="6">
    <source>
        <dbReference type="ARBA" id="ARBA00022676"/>
    </source>
</evidence>
<dbReference type="GO" id="GO:0005978">
    <property type="term" value="P:glycogen biosynthetic process"/>
    <property type="evidence" value="ECO:0007669"/>
    <property type="project" value="UniProtKB-UniRule"/>
</dbReference>
<evidence type="ECO:0000256" key="11">
    <source>
        <dbReference type="PIRSR" id="PIRSR000463-1"/>
    </source>
</evidence>
<comment type="subunit">
    <text evidence="10">Monomer.</text>
</comment>
<dbReference type="Pfam" id="PF00128">
    <property type="entry name" value="Alpha-amylase"/>
    <property type="match status" value="2"/>
</dbReference>
<dbReference type="SUPFAM" id="SSF51445">
    <property type="entry name" value="(Trans)glycosidases"/>
    <property type="match status" value="1"/>
</dbReference>
<dbReference type="Gene3D" id="3.20.20.80">
    <property type="entry name" value="Glycosidases"/>
    <property type="match status" value="1"/>
</dbReference>
<dbReference type="RefSeq" id="WP_093201841.1">
    <property type="nucleotide sequence ID" value="NZ_FNGS01000004.1"/>
</dbReference>
<dbReference type="InterPro" id="IPR017853">
    <property type="entry name" value="GH"/>
</dbReference>
<proteinExistence type="inferred from homology"/>
<dbReference type="InterPro" id="IPR013780">
    <property type="entry name" value="Glyco_hydro_b"/>
</dbReference>
<dbReference type="InterPro" id="IPR013783">
    <property type="entry name" value="Ig-like_fold"/>
</dbReference>
<dbReference type="InterPro" id="IPR014756">
    <property type="entry name" value="Ig_E-set"/>
</dbReference>
<dbReference type="UniPathway" id="UPA00164"/>
<feature type="active site" description="Proton donor" evidence="10 11">
    <location>
        <position position="393"/>
    </location>
</feature>
<dbReference type="Pfam" id="PF02806">
    <property type="entry name" value="Alpha-amylase_C"/>
    <property type="match status" value="1"/>
</dbReference>
<dbReference type="Proteomes" id="UP000198901">
    <property type="component" value="Unassembled WGS sequence"/>
</dbReference>
<dbReference type="CDD" id="cd02855">
    <property type="entry name" value="E_set_GBE_prok_N"/>
    <property type="match status" value="1"/>
</dbReference>
<dbReference type="Gene3D" id="2.60.40.10">
    <property type="entry name" value="Immunoglobulins"/>
    <property type="match status" value="1"/>
</dbReference>
<evidence type="ECO:0000256" key="5">
    <source>
        <dbReference type="ARBA" id="ARBA00022600"/>
    </source>
</evidence>
<evidence type="ECO:0000256" key="10">
    <source>
        <dbReference type="HAMAP-Rule" id="MF_00685"/>
    </source>
</evidence>
<keyword evidence="8 10" id="KW-0320">Glycogen biosynthesis</keyword>
<dbReference type="Pfam" id="PF02922">
    <property type="entry name" value="CBM_48"/>
    <property type="match status" value="1"/>
</dbReference>
<dbReference type="GO" id="GO:0004553">
    <property type="term" value="F:hydrolase activity, hydrolyzing O-glycosyl compounds"/>
    <property type="evidence" value="ECO:0007669"/>
    <property type="project" value="InterPro"/>
</dbReference>
<keyword evidence="14" id="KW-1185">Reference proteome</keyword>
<dbReference type="InterPro" id="IPR004193">
    <property type="entry name" value="Glyco_hydro_13_N"/>
</dbReference>
<dbReference type="PANTHER" id="PTHR43651:SF3">
    <property type="entry name" value="1,4-ALPHA-GLUCAN-BRANCHING ENZYME"/>
    <property type="match status" value="1"/>
</dbReference>
<comment type="similarity">
    <text evidence="4 10">Belongs to the glycosyl hydrolase 13 family. GlgB subfamily.</text>
</comment>
<dbReference type="Gene3D" id="2.60.40.1180">
    <property type="entry name" value="Golgi alpha-mannosidase II"/>
    <property type="match status" value="1"/>
</dbReference>
<dbReference type="InterPro" id="IPR006048">
    <property type="entry name" value="A-amylase/branching_C"/>
</dbReference>
<dbReference type="STRING" id="563176.SAMN04488090_2256"/>
<dbReference type="NCBIfam" id="NF008967">
    <property type="entry name" value="PRK12313.1"/>
    <property type="match status" value="1"/>
</dbReference>